<keyword evidence="2 5" id="KW-0436">Ligase</keyword>
<evidence type="ECO:0000259" key="3">
    <source>
        <dbReference type="Pfam" id="PF00501"/>
    </source>
</evidence>
<dbReference type="Pfam" id="PF13193">
    <property type="entry name" value="AMP-binding_C"/>
    <property type="match status" value="1"/>
</dbReference>
<evidence type="ECO:0000256" key="2">
    <source>
        <dbReference type="ARBA" id="ARBA00022598"/>
    </source>
</evidence>
<dbReference type="InterPro" id="IPR042099">
    <property type="entry name" value="ANL_N_sf"/>
</dbReference>
<name>A0A1H0GEQ3_9PSEU</name>
<dbReference type="InterPro" id="IPR020845">
    <property type="entry name" value="AMP-binding_CS"/>
</dbReference>
<dbReference type="RefSeq" id="WP_091369897.1">
    <property type="nucleotide sequence ID" value="NZ_FNDV01000003.1"/>
</dbReference>
<evidence type="ECO:0000256" key="1">
    <source>
        <dbReference type="ARBA" id="ARBA00006432"/>
    </source>
</evidence>
<dbReference type="AlphaFoldDB" id="A0A1H0GEQ3"/>
<dbReference type="SUPFAM" id="SSF55961">
    <property type="entry name" value="Bet v1-like"/>
    <property type="match status" value="1"/>
</dbReference>
<keyword evidence="6" id="KW-1185">Reference proteome</keyword>
<protein>
    <submittedName>
        <fullName evidence="5">Acyl-CoA synthetase (AMP-forming)/AMP-acid ligase II</fullName>
    </submittedName>
</protein>
<dbReference type="Gene3D" id="3.30.300.30">
    <property type="match status" value="1"/>
</dbReference>
<dbReference type="OrthoDB" id="56621at2"/>
<reference evidence="6" key="1">
    <citation type="submission" date="2016-10" db="EMBL/GenBank/DDBJ databases">
        <authorList>
            <person name="Varghese N."/>
            <person name="Submissions S."/>
        </authorList>
    </citation>
    <scope>NUCLEOTIDE SEQUENCE [LARGE SCALE GENOMIC DNA]</scope>
    <source>
        <strain evidence="6">IBRC-M 10655</strain>
    </source>
</reference>
<dbReference type="GO" id="GO:0031956">
    <property type="term" value="F:medium-chain fatty acid-CoA ligase activity"/>
    <property type="evidence" value="ECO:0007669"/>
    <property type="project" value="TreeGrafter"/>
</dbReference>
<dbReference type="PANTHER" id="PTHR43201:SF5">
    <property type="entry name" value="MEDIUM-CHAIN ACYL-COA LIGASE ACSF2, MITOCHONDRIAL"/>
    <property type="match status" value="1"/>
</dbReference>
<organism evidence="5 6">
    <name type="scientific">Actinokineospora alba</name>
    <dbReference type="NCBI Taxonomy" id="504798"/>
    <lineage>
        <taxon>Bacteria</taxon>
        <taxon>Bacillati</taxon>
        <taxon>Actinomycetota</taxon>
        <taxon>Actinomycetes</taxon>
        <taxon>Pseudonocardiales</taxon>
        <taxon>Pseudonocardiaceae</taxon>
        <taxon>Actinokineospora</taxon>
    </lineage>
</organism>
<dbReference type="Proteomes" id="UP000199651">
    <property type="component" value="Unassembled WGS sequence"/>
</dbReference>
<feature type="domain" description="AMP-dependent synthetase/ligase" evidence="3">
    <location>
        <begin position="205"/>
        <end position="562"/>
    </location>
</feature>
<dbReference type="GO" id="GO:0006631">
    <property type="term" value="P:fatty acid metabolic process"/>
    <property type="evidence" value="ECO:0007669"/>
    <property type="project" value="TreeGrafter"/>
</dbReference>
<proteinExistence type="inferred from homology"/>
<dbReference type="InterPro" id="IPR000873">
    <property type="entry name" value="AMP-dep_synth/lig_dom"/>
</dbReference>
<dbReference type="CDD" id="cd04433">
    <property type="entry name" value="AFD_class_I"/>
    <property type="match status" value="1"/>
</dbReference>
<gene>
    <name evidence="5" type="ORF">SAMN05192558_101769</name>
</gene>
<dbReference type="SUPFAM" id="SSF56801">
    <property type="entry name" value="Acetyl-CoA synthetase-like"/>
    <property type="match status" value="1"/>
</dbReference>
<dbReference type="InterPro" id="IPR023393">
    <property type="entry name" value="START-like_dom_sf"/>
</dbReference>
<dbReference type="Pfam" id="PF00501">
    <property type="entry name" value="AMP-binding"/>
    <property type="match status" value="1"/>
</dbReference>
<dbReference type="STRING" id="504798.SAMN05421871_103102"/>
<sequence length="698" mass="75399">MSTELIEIEHTLDHSPDQVWGIISEPALYPRFADVVAAADRVGTANGGRRARYQVMFSVDGAKPVPDEVEILVRRPPEHLVLVSPHWAGGHLAIRLEAADHGRTLVRVTLSLPDGLTTGTVVTGMWVRRRVRRALAMVDHHLAGRAVTSSPSRIDQAARGQSLPTVARILIRAGVFALSRPDRSFRQLRALLRWGPTIVGGYLAAAGGAPGASAIIDERGELTFDEIDRRTTKLAHGLAGYGVRSGRRVAVMCRNHAGIVESAIACGKLGADVLLLNTGLSADQLAYSIAAHRPVALLADDEFAPLFHNLPISLPWISTWGSTDGFTDGAADAVDVDGLIQRSPDTRFHRPSQAGKLIVLTSGTTGAPRGARRPNPPGLSSAASILSRIPLRHRERMLVAAPIFHTWGLAAVQVGTAIQASLVLHRRFDPEAALAAIARHRCTSMFAVPIMLQRIMDLPAHVRDRYDTSSLRVVASSGSPLPESFPGAFMDAFGDILYNLYGSTEVSWASIADPADLRAAPTTAGRCPAGTRVGILDADGVPLPPGSIGSICVGNELLFEGYTNGTRNRMHDDLMVTGDRGYLDADGRLFVCGREDDMIVSGGENVFPQPVEELLTRLPEVEDAAVVVVPDQDYGHRFAAYVVLRPGAHLEAVDLRHYVRDHLERFSVPRDVFFVRRVPRNATGKVVKRLLVDQDSLG</sequence>
<evidence type="ECO:0000259" key="4">
    <source>
        <dbReference type="Pfam" id="PF13193"/>
    </source>
</evidence>
<evidence type="ECO:0000313" key="5">
    <source>
        <dbReference type="EMBL" id="SDO05353.1"/>
    </source>
</evidence>
<dbReference type="PANTHER" id="PTHR43201">
    <property type="entry name" value="ACYL-COA SYNTHETASE"/>
    <property type="match status" value="1"/>
</dbReference>
<dbReference type="InterPro" id="IPR025110">
    <property type="entry name" value="AMP-bd_C"/>
</dbReference>
<dbReference type="PROSITE" id="PS00455">
    <property type="entry name" value="AMP_BINDING"/>
    <property type="match status" value="1"/>
</dbReference>
<dbReference type="EMBL" id="FNJB01000001">
    <property type="protein sequence ID" value="SDO05353.1"/>
    <property type="molecule type" value="Genomic_DNA"/>
</dbReference>
<evidence type="ECO:0000313" key="6">
    <source>
        <dbReference type="Proteomes" id="UP000199651"/>
    </source>
</evidence>
<dbReference type="Gene3D" id="3.30.530.20">
    <property type="match status" value="1"/>
</dbReference>
<accession>A0A1H0GEQ3</accession>
<comment type="similarity">
    <text evidence="1">Belongs to the ATP-dependent AMP-binding enzyme family.</text>
</comment>
<dbReference type="InterPro" id="IPR045851">
    <property type="entry name" value="AMP-bd_C_sf"/>
</dbReference>
<feature type="domain" description="AMP-binding enzyme C-terminal" evidence="4">
    <location>
        <begin position="611"/>
        <end position="685"/>
    </location>
</feature>
<dbReference type="Gene3D" id="3.40.50.12780">
    <property type="entry name" value="N-terminal domain of ligase-like"/>
    <property type="match status" value="1"/>
</dbReference>